<dbReference type="EMBL" id="MN739395">
    <property type="protein sequence ID" value="QHT02564.1"/>
    <property type="molecule type" value="Genomic_DNA"/>
</dbReference>
<dbReference type="GO" id="GO:0000725">
    <property type="term" value="P:recombinational repair"/>
    <property type="evidence" value="ECO:0007669"/>
    <property type="project" value="TreeGrafter"/>
</dbReference>
<evidence type="ECO:0000313" key="1">
    <source>
        <dbReference type="EMBL" id="QHT02564.1"/>
    </source>
</evidence>
<protein>
    <submittedName>
        <fullName evidence="1">Uncharacterized protein</fullName>
    </submittedName>
</protein>
<reference evidence="1" key="1">
    <citation type="journal article" date="2020" name="Nature">
        <title>Giant virus diversity and host interactions through global metagenomics.</title>
        <authorList>
            <person name="Schulz F."/>
            <person name="Roux S."/>
            <person name="Paez-Espino D."/>
            <person name="Jungbluth S."/>
            <person name="Walsh D.A."/>
            <person name="Denef V.J."/>
            <person name="McMahon K.D."/>
            <person name="Konstantinidis K.T."/>
            <person name="Eloe-Fadrosh E.A."/>
            <person name="Kyrpides N.C."/>
            <person name="Woyke T."/>
        </authorList>
    </citation>
    <scope>NUCLEOTIDE SEQUENCE</scope>
    <source>
        <strain evidence="1">GVMAG-M-3300020595-32</strain>
    </source>
</reference>
<dbReference type="AlphaFoldDB" id="A0A6C0CG19"/>
<proteinExistence type="predicted"/>
<dbReference type="PANTHER" id="PTHR11070:SF66">
    <property type="entry name" value="UVRD-LIKE HELICASE C-TERMINAL DOMAIN-CONTAINING PROTEIN"/>
    <property type="match status" value="1"/>
</dbReference>
<dbReference type="PANTHER" id="PTHR11070">
    <property type="entry name" value="UVRD / RECB / PCRA DNA HELICASE FAMILY MEMBER"/>
    <property type="match status" value="1"/>
</dbReference>
<organism evidence="1">
    <name type="scientific">viral metagenome</name>
    <dbReference type="NCBI Taxonomy" id="1070528"/>
    <lineage>
        <taxon>unclassified sequences</taxon>
        <taxon>metagenomes</taxon>
        <taxon>organismal metagenomes</taxon>
    </lineage>
</organism>
<dbReference type="Pfam" id="PF13245">
    <property type="entry name" value="AAA_19"/>
    <property type="match status" value="1"/>
</dbReference>
<accession>A0A6C0CG19</accession>
<dbReference type="Gene3D" id="3.40.50.300">
    <property type="entry name" value="P-loop containing nucleotide triphosphate hydrolases"/>
    <property type="match status" value="2"/>
</dbReference>
<name>A0A6C0CG19_9ZZZZ</name>
<dbReference type="GO" id="GO:0043138">
    <property type="term" value="F:3'-5' DNA helicase activity"/>
    <property type="evidence" value="ECO:0007669"/>
    <property type="project" value="TreeGrafter"/>
</dbReference>
<dbReference type="SUPFAM" id="SSF52540">
    <property type="entry name" value="P-loop containing nucleoside triphosphate hydrolases"/>
    <property type="match status" value="1"/>
</dbReference>
<dbReference type="GO" id="GO:0005634">
    <property type="term" value="C:nucleus"/>
    <property type="evidence" value="ECO:0007669"/>
    <property type="project" value="TreeGrafter"/>
</dbReference>
<dbReference type="InterPro" id="IPR000212">
    <property type="entry name" value="DNA_helicase_UvrD/REP"/>
</dbReference>
<sequence>MLKPPTKEQKEILKALEKSNISVDAVAGSGKTTTILHVANTFKDKQICCITYNTKLKNETNLKKLDLDLNNLKVFTYHGSCNTYYLQSCGELIDDLKLKSVVTDGLDTLKPISYDIIIVDEVQDMNSIYAKYIKKFINDNCKSNKIIILGDKNQCINQYNDANHRFLTLGSEIFKNEYPWVSLKLTETFRVPYEICEFLNKVLLKEERMISNKVSGHKPRYLITNAFAAENGCMFLVNEIKYYLGLKDEYGNILYKPDDIFVLSISVKKKYDNKSPSNILANMLSNMGILVHVTNEEGGTPDEKLLKNKIVFSTYNSVKGLERKVVIALNFDIGFFEYFDKDANPFVCPNKLYVGVTRSLERLTLIHHYESGYLPFLKGVDDIEKEKYIELYCDINPTDGGGNSFRMRKKINKSIKPNVHIVTDMVKHLKIDVIEDILPLFNIIEVRQVNDKIEIDVISEQSPIHWENVSDITGTAIPMYYAIKVFNKDINETMTKLNGDKDHVNILRIANSTNCKVSNSYYKMNQIKKYNWLSPLQLSACIERVQSLCNENIINIEGDFEKRIECTTTVLDTYQFSLIGQVDYIDDKCVVEFKCVKNIEREHMVQLLLYKFINETNGVYIDNYYLYNVLDDQLLSLHCDYNNLTELIIRLIKTKFMDKDNIDSDLEFRKFMIREGLIID</sequence>
<dbReference type="InterPro" id="IPR027417">
    <property type="entry name" value="P-loop_NTPase"/>
</dbReference>
<dbReference type="GO" id="GO:0003677">
    <property type="term" value="F:DNA binding"/>
    <property type="evidence" value="ECO:0007669"/>
    <property type="project" value="InterPro"/>
</dbReference>
<dbReference type="GO" id="GO:0005524">
    <property type="term" value="F:ATP binding"/>
    <property type="evidence" value="ECO:0007669"/>
    <property type="project" value="InterPro"/>
</dbReference>